<evidence type="ECO:0000259" key="1">
    <source>
        <dbReference type="SMART" id="SM00897"/>
    </source>
</evidence>
<dbReference type="RefSeq" id="WP_141846419.1">
    <property type="nucleotide sequence ID" value="NZ_BAAAPR010000006.1"/>
</dbReference>
<dbReference type="Pfam" id="PF08495">
    <property type="entry name" value="FIST"/>
    <property type="match status" value="1"/>
</dbReference>
<sequence length="387" mass="39804">MTASVQTDVTAAARAHARGTAAQAVASVTAQLRGALDGVEAAVVLYFASAAFSPADLAAPLAAAFAEATVIGCSTAGEFTDQTDGVGGLSTLALPAGLVRAHPAVLADLHDPVIGARAALADLAVLAGEDLRDLDPTQWFGLLLVDGVHGAEESVNEEIDAAAPLLEVVGGSAGDDLAFERTWVAVGDRVSECGMALVLVHATVPFRVLRTTSCTSTGRPLLVTRCDVATRTVLELDGRPAAEVYAAAVGHPRDAVDTLDTVFPRHPVGLMVDGDPFVRSPQRVVAGGGIRFSCQMVEGMRVDVLDAGDVVADTAAAVLQARDALGAVSGAVFFNSVHRRLVLAETDRPGDFVRALGGIPSAGFHTYGESWLGHLNHTLTGIVLGRP</sequence>
<protein>
    <recommendedName>
        <fullName evidence="5">FIST-like protein</fullName>
    </recommendedName>
</protein>
<keyword evidence="4" id="KW-1185">Reference proteome</keyword>
<dbReference type="InterPro" id="IPR013702">
    <property type="entry name" value="FIST_domain_N"/>
</dbReference>
<evidence type="ECO:0000313" key="3">
    <source>
        <dbReference type="EMBL" id="TQJ07412.1"/>
    </source>
</evidence>
<proteinExistence type="predicted"/>
<dbReference type="AlphaFoldDB" id="A0A542DWE0"/>
<dbReference type="SMART" id="SM00897">
    <property type="entry name" value="FIST"/>
    <property type="match status" value="1"/>
</dbReference>
<reference evidence="3 4" key="1">
    <citation type="submission" date="2019-06" db="EMBL/GenBank/DDBJ databases">
        <title>Sequencing the genomes of 1000 actinobacteria strains.</title>
        <authorList>
            <person name="Klenk H.-P."/>
        </authorList>
    </citation>
    <scope>NUCLEOTIDE SEQUENCE [LARGE SCALE GENOMIC DNA]</scope>
    <source>
        <strain evidence="3 4">DSM 18607</strain>
    </source>
</reference>
<gene>
    <name evidence="3" type="ORF">FB458_0474</name>
</gene>
<dbReference type="InterPro" id="IPR019494">
    <property type="entry name" value="FIST_C"/>
</dbReference>
<feature type="domain" description="FIST" evidence="1">
    <location>
        <begin position="40"/>
        <end position="240"/>
    </location>
</feature>
<name>A0A542DWE0_9MICO</name>
<dbReference type="SMART" id="SM01204">
    <property type="entry name" value="FIST_C"/>
    <property type="match status" value="1"/>
</dbReference>
<evidence type="ECO:0000259" key="2">
    <source>
        <dbReference type="SMART" id="SM01204"/>
    </source>
</evidence>
<comment type="caution">
    <text evidence="3">The sequence shown here is derived from an EMBL/GenBank/DDBJ whole genome shotgun (WGS) entry which is preliminary data.</text>
</comment>
<accession>A0A542DWE0</accession>
<dbReference type="PANTHER" id="PTHR40252:SF2">
    <property type="entry name" value="BLR0328 PROTEIN"/>
    <property type="match status" value="1"/>
</dbReference>
<evidence type="ECO:0000313" key="4">
    <source>
        <dbReference type="Proteomes" id="UP000317893"/>
    </source>
</evidence>
<dbReference type="OrthoDB" id="5151042at2"/>
<dbReference type="Proteomes" id="UP000317893">
    <property type="component" value="Unassembled WGS sequence"/>
</dbReference>
<dbReference type="Pfam" id="PF10442">
    <property type="entry name" value="FIST_C"/>
    <property type="match status" value="1"/>
</dbReference>
<organism evidence="3 4">
    <name type="scientific">Lapillicoccus jejuensis</name>
    <dbReference type="NCBI Taxonomy" id="402171"/>
    <lineage>
        <taxon>Bacteria</taxon>
        <taxon>Bacillati</taxon>
        <taxon>Actinomycetota</taxon>
        <taxon>Actinomycetes</taxon>
        <taxon>Micrococcales</taxon>
        <taxon>Intrasporangiaceae</taxon>
        <taxon>Lapillicoccus</taxon>
    </lineage>
</organism>
<feature type="domain" description="FIST C-domain" evidence="2">
    <location>
        <begin position="241"/>
        <end position="375"/>
    </location>
</feature>
<dbReference type="EMBL" id="VFMN01000001">
    <property type="protein sequence ID" value="TQJ07412.1"/>
    <property type="molecule type" value="Genomic_DNA"/>
</dbReference>
<dbReference type="PANTHER" id="PTHR40252">
    <property type="entry name" value="BLR0328 PROTEIN"/>
    <property type="match status" value="1"/>
</dbReference>
<evidence type="ECO:0008006" key="5">
    <source>
        <dbReference type="Google" id="ProtNLM"/>
    </source>
</evidence>